<proteinExistence type="predicted"/>
<sequence length="167" mass="19125">MPAHSIQNGNSIFRRNINFARCVDFSTDRVPKTVQAVGGQRKDFSTLELRIISRRYSRSPAAAASPRRVPPLTAGRRVKIWTIQILYIGLMEKLLVSDKNCCIFLCMNAKFRFTSSIPYLPNKWWTLNKLTTTGKHTKRGIKCEFLNIANSTVTNRPRGKILLKREN</sequence>
<dbReference type="AlphaFoldDB" id="A0A915KKT7"/>
<accession>A0A915KKT7</accession>
<dbReference type="WBParaSite" id="nRc.2.0.1.t39042-RA">
    <property type="protein sequence ID" value="nRc.2.0.1.t39042-RA"/>
    <property type="gene ID" value="nRc.2.0.1.g39042"/>
</dbReference>
<organism evidence="1 2">
    <name type="scientific">Romanomermis culicivorax</name>
    <name type="common">Nematode worm</name>
    <dbReference type="NCBI Taxonomy" id="13658"/>
    <lineage>
        <taxon>Eukaryota</taxon>
        <taxon>Metazoa</taxon>
        <taxon>Ecdysozoa</taxon>
        <taxon>Nematoda</taxon>
        <taxon>Enoplea</taxon>
        <taxon>Dorylaimia</taxon>
        <taxon>Mermithida</taxon>
        <taxon>Mermithoidea</taxon>
        <taxon>Mermithidae</taxon>
        <taxon>Romanomermis</taxon>
    </lineage>
</organism>
<protein>
    <submittedName>
        <fullName evidence="2">Uncharacterized protein</fullName>
    </submittedName>
</protein>
<name>A0A915KKT7_ROMCU</name>
<reference evidence="2" key="1">
    <citation type="submission" date="2022-11" db="UniProtKB">
        <authorList>
            <consortium name="WormBaseParasite"/>
        </authorList>
    </citation>
    <scope>IDENTIFICATION</scope>
</reference>
<evidence type="ECO:0000313" key="2">
    <source>
        <dbReference type="WBParaSite" id="nRc.2.0.1.t39042-RA"/>
    </source>
</evidence>
<dbReference type="Proteomes" id="UP000887565">
    <property type="component" value="Unplaced"/>
</dbReference>
<evidence type="ECO:0000313" key="1">
    <source>
        <dbReference type="Proteomes" id="UP000887565"/>
    </source>
</evidence>
<keyword evidence="1" id="KW-1185">Reference proteome</keyword>